<protein>
    <submittedName>
        <fullName evidence="1">Uncharacterized protein</fullName>
    </submittedName>
</protein>
<accession>A0A1H3SHD0</accession>
<gene>
    <name evidence="1" type="ORF">SAMN05444004_11225</name>
</gene>
<reference evidence="2" key="1">
    <citation type="submission" date="2016-10" db="EMBL/GenBank/DDBJ databases">
        <authorList>
            <person name="Varghese N."/>
            <person name="Submissions S."/>
        </authorList>
    </citation>
    <scope>NUCLEOTIDE SEQUENCE [LARGE SCALE GENOMIC DNA]</scope>
    <source>
        <strain evidence="2">DSM 100420</strain>
    </source>
</reference>
<evidence type="ECO:0000313" key="1">
    <source>
        <dbReference type="EMBL" id="SDZ37473.1"/>
    </source>
</evidence>
<sequence>MTRALFLILMLPGCAWFQPEPEVIRFGPRCVDYVALSQAVVDGRWRGQSRMEQRLLVNDAEPYAAVHRAMVESVYDWPRPTTPGDWLILSATTAQAAEARCINRPAQALQGRLIP</sequence>
<dbReference type="Proteomes" id="UP000198914">
    <property type="component" value="Unassembled WGS sequence"/>
</dbReference>
<proteinExistence type="predicted"/>
<dbReference type="AlphaFoldDB" id="A0A1H3SHD0"/>
<organism evidence="1 2">
    <name type="scientific">Jannaschia faecimaris</name>
    <dbReference type="NCBI Taxonomy" id="1244108"/>
    <lineage>
        <taxon>Bacteria</taxon>
        <taxon>Pseudomonadati</taxon>
        <taxon>Pseudomonadota</taxon>
        <taxon>Alphaproteobacteria</taxon>
        <taxon>Rhodobacterales</taxon>
        <taxon>Roseobacteraceae</taxon>
        <taxon>Jannaschia</taxon>
    </lineage>
</organism>
<keyword evidence="2" id="KW-1185">Reference proteome</keyword>
<dbReference type="RefSeq" id="WP_092646580.1">
    <property type="nucleotide sequence ID" value="NZ_FNPX01000012.1"/>
</dbReference>
<dbReference type="EMBL" id="FNPX01000012">
    <property type="protein sequence ID" value="SDZ37473.1"/>
    <property type="molecule type" value="Genomic_DNA"/>
</dbReference>
<name>A0A1H3SHD0_9RHOB</name>
<evidence type="ECO:0000313" key="2">
    <source>
        <dbReference type="Proteomes" id="UP000198914"/>
    </source>
</evidence>
<dbReference type="STRING" id="1244108.SAMN05444004_11225"/>